<dbReference type="EMBL" id="MEVT01000012">
    <property type="protein sequence ID" value="OGC62828.1"/>
    <property type="molecule type" value="Genomic_DNA"/>
</dbReference>
<proteinExistence type="predicted"/>
<reference evidence="2 3" key="1">
    <citation type="journal article" date="2016" name="Nat. Commun.">
        <title>Thousands of microbial genomes shed light on interconnected biogeochemical processes in an aquifer system.</title>
        <authorList>
            <person name="Anantharaman K."/>
            <person name="Brown C.T."/>
            <person name="Hug L.A."/>
            <person name="Sharon I."/>
            <person name="Castelle C.J."/>
            <person name="Probst A.J."/>
            <person name="Thomas B.C."/>
            <person name="Singh A."/>
            <person name="Wilkins M.J."/>
            <person name="Karaoz U."/>
            <person name="Brodie E.L."/>
            <person name="Williams K.H."/>
            <person name="Hubbard S.S."/>
            <person name="Banfield J.F."/>
        </authorList>
    </citation>
    <scope>NUCLEOTIDE SEQUENCE [LARGE SCALE GENOMIC DNA]</scope>
</reference>
<organism evidence="2 3">
    <name type="scientific">candidate division WWE3 bacterium RIFOXYA2_FULL_46_9</name>
    <dbReference type="NCBI Taxonomy" id="1802636"/>
    <lineage>
        <taxon>Bacteria</taxon>
        <taxon>Katanobacteria</taxon>
    </lineage>
</organism>
<feature type="transmembrane region" description="Helical" evidence="1">
    <location>
        <begin position="302"/>
        <end position="320"/>
    </location>
</feature>
<feature type="transmembrane region" description="Helical" evidence="1">
    <location>
        <begin position="86"/>
        <end position="108"/>
    </location>
</feature>
<dbReference type="Proteomes" id="UP000176614">
    <property type="component" value="Unassembled WGS sequence"/>
</dbReference>
<feature type="transmembrane region" description="Helical" evidence="1">
    <location>
        <begin position="120"/>
        <end position="141"/>
    </location>
</feature>
<dbReference type="AlphaFoldDB" id="A0A1F4W0M4"/>
<keyword evidence="1" id="KW-0812">Transmembrane</keyword>
<protein>
    <recommendedName>
        <fullName evidence="4">Glycosyltransferase RgtA/B/C/D-like domain-containing protein</fullName>
    </recommendedName>
</protein>
<feature type="transmembrane region" description="Helical" evidence="1">
    <location>
        <begin position="241"/>
        <end position="262"/>
    </location>
</feature>
<comment type="caution">
    <text evidence="2">The sequence shown here is derived from an EMBL/GenBank/DDBJ whole genome shotgun (WGS) entry which is preliminary data.</text>
</comment>
<feature type="transmembrane region" description="Helical" evidence="1">
    <location>
        <begin position="153"/>
        <end position="170"/>
    </location>
</feature>
<keyword evidence="1" id="KW-0472">Membrane</keyword>
<evidence type="ECO:0000313" key="3">
    <source>
        <dbReference type="Proteomes" id="UP000176614"/>
    </source>
</evidence>
<evidence type="ECO:0008006" key="4">
    <source>
        <dbReference type="Google" id="ProtNLM"/>
    </source>
</evidence>
<keyword evidence="1" id="KW-1133">Transmembrane helix</keyword>
<feature type="transmembrane region" description="Helical" evidence="1">
    <location>
        <begin position="327"/>
        <end position="348"/>
    </location>
</feature>
<accession>A0A1F4W0M4</accession>
<feature type="transmembrane region" description="Helical" evidence="1">
    <location>
        <begin position="206"/>
        <end position="232"/>
    </location>
</feature>
<gene>
    <name evidence="2" type="ORF">A2264_04135</name>
</gene>
<feature type="transmembrane region" description="Helical" evidence="1">
    <location>
        <begin position="385"/>
        <end position="404"/>
    </location>
</feature>
<name>A0A1F4W0M4_UNCKA</name>
<sequence>MRKYILVVLGTFLLYFFAGFLVNSLGINGLQIQSEDTLPTMFLPVTIIKEGTLYLDNYYDMLIQRYPHPDDIGLTPFYLKRAGNHYVSAFPILTSLLSLPVYFVGLGILKMAVTWESVILLSKISAGLIMAISSGVLFYVLLNTFRVDTKKSVILTIVYSFGTVNFAMLSQSLWQHGTVQLFLILGTNFLSHFLRTAKYRNIFLSTLFFGMAVLARPTALLVLGLVGIFLLISHIKEKAKLVYTFMWMLLGIIPVLLFFVWYNQTYYLSISNQGYSSQVFTQWLSPFPEGFLGTWISPSKGILIYSPILIFSLLGLWLARKDDNKRVYILFGLIILFHTLIMGFWKHWYGGYSFGYRMSSDILPFFVFAMVPYVNSSPFFKYYRLFIFLLCVSIMVQLSGLVFFDSIWHAAYDKGFRDTRWLWSLSDSEFMFNLRRILVKFAFLDKACPKCL</sequence>
<evidence type="ECO:0000313" key="2">
    <source>
        <dbReference type="EMBL" id="OGC62828.1"/>
    </source>
</evidence>
<evidence type="ECO:0000256" key="1">
    <source>
        <dbReference type="SAM" id="Phobius"/>
    </source>
</evidence>
<feature type="transmembrane region" description="Helical" evidence="1">
    <location>
        <begin position="354"/>
        <end position="373"/>
    </location>
</feature>